<reference evidence="1" key="2">
    <citation type="journal article" date="2015" name="Data Brief">
        <title>Shoot transcriptome of the giant reed, Arundo donax.</title>
        <authorList>
            <person name="Barrero R.A."/>
            <person name="Guerrero F.D."/>
            <person name="Moolhuijzen P."/>
            <person name="Goolsby J.A."/>
            <person name="Tidwell J."/>
            <person name="Bellgard S.E."/>
            <person name="Bellgard M.I."/>
        </authorList>
    </citation>
    <scope>NUCLEOTIDE SEQUENCE</scope>
    <source>
        <tissue evidence="1">Shoot tissue taken approximately 20 cm above the soil surface</tissue>
    </source>
</reference>
<evidence type="ECO:0000313" key="1">
    <source>
        <dbReference type="EMBL" id="JAD52329.1"/>
    </source>
</evidence>
<dbReference type="EMBL" id="GBRH01245566">
    <property type="protein sequence ID" value="JAD52329.1"/>
    <property type="molecule type" value="Transcribed_RNA"/>
</dbReference>
<protein>
    <submittedName>
        <fullName evidence="1">Uncharacterized protein</fullName>
    </submittedName>
</protein>
<name>A0A0A9AKU9_ARUDO</name>
<dbReference type="AlphaFoldDB" id="A0A0A9AKU9"/>
<accession>A0A0A9AKU9</accession>
<proteinExistence type="predicted"/>
<organism evidence="1">
    <name type="scientific">Arundo donax</name>
    <name type="common">Giant reed</name>
    <name type="synonym">Donax arundinaceus</name>
    <dbReference type="NCBI Taxonomy" id="35708"/>
    <lineage>
        <taxon>Eukaryota</taxon>
        <taxon>Viridiplantae</taxon>
        <taxon>Streptophyta</taxon>
        <taxon>Embryophyta</taxon>
        <taxon>Tracheophyta</taxon>
        <taxon>Spermatophyta</taxon>
        <taxon>Magnoliopsida</taxon>
        <taxon>Liliopsida</taxon>
        <taxon>Poales</taxon>
        <taxon>Poaceae</taxon>
        <taxon>PACMAD clade</taxon>
        <taxon>Arundinoideae</taxon>
        <taxon>Arundineae</taxon>
        <taxon>Arundo</taxon>
    </lineage>
</organism>
<sequence>MLFSALHGPNILFAAVSLNVNHVKQTTHKQLLATVETFQSLWVPRQGTN</sequence>
<reference evidence="1" key="1">
    <citation type="submission" date="2014-09" db="EMBL/GenBank/DDBJ databases">
        <authorList>
            <person name="Magalhaes I.L.F."/>
            <person name="Oliveira U."/>
            <person name="Santos F.R."/>
            <person name="Vidigal T.H.D.A."/>
            <person name="Brescovit A.D."/>
            <person name="Santos A.J."/>
        </authorList>
    </citation>
    <scope>NUCLEOTIDE SEQUENCE</scope>
    <source>
        <tissue evidence="1">Shoot tissue taken approximately 20 cm above the soil surface</tissue>
    </source>
</reference>